<dbReference type="PANTHER" id="PTHR30535">
    <property type="entry name" value="VITAMIN B12-BINDING PROTEIN"/>
    <property type="match status" value="1"/>
</dbReference>
<dbReference type="SUPFAM" id="SSF53807">
    <property type="entry name" value="Helical backbone' metal receptor"/>
    <property type="match status" value="1"/>
</dbReference>
<dbReference type="Gene3D" id="3.40.50.1980">
    <property type="entry name" value="Nitrogenase molybdenum iron protein domain"/>
    <property type="match status" value="2"/>
</dbReference>
<dbReference type="Proteomes" id="UP000248597">
    <property type="component" value="Unassembled WGS sequence"/>
</dbReference>
<dbReference type="PANTHER" id="PTHR30535:SF34">
    <property type="entry name" value="MOLYBDATE-BINDING PROTEIN MOLA"/>
    <property type="match status" value="1"/>
</dbReference>
<accession>A0A2W5KX13</accession>
<sequence>MEGMSVTFERSVPSRRGALMLLGALPLVLAGCGKGDGGAKDGDKAALADLRDRPLDLTLPATPLTIDDGRYLIALSLIHPDPVSLLSGWSGDVNRISPEQYKAYVARFPKLATLPRTPNSSDEFSVEAVLAAAPKAAVVSLGSGPTDAQVSQLTGAGVGVVFIDFFSHPFENQPRSLTLLGRLIGREEQAAAYNKFRQDKLDVISKRVAAIPADKRPTVFLEAHAGNGPDCCNSPGKGNVGDYIGFVGGKNIGEDVIKAPFGKLNLEYVIDQNPDVYIATGGPHLEKAGGFVVGPQYDEARSRASLKKVTERRGISSLSAVRGGRVHGLSHQLINSPIDIVATEALAKWIHPELFGDLDPQATLATINKDFLAVPYEGTYWTDLQPSPAVSGV</sequence>
<comment type="caution">
    <text evidence="2">The sequence shown here is derived from an EMBL/GenBank/DDBJ whole genome shotgun (WGS) entry which is preliminary data.</text>
</comment>
<dbReference type="EMBL" id="QFPJ01000027">
    <property type="protein sequence ID" value="PZQ21562.1"/>
    <property type="molecule type" value="Genomic_DNA"/>
</dbReference>
<feature type="domain" description="Fe/B12 periplasmic-binding" evidence="1">
    <location>
        <begin position="71"/>
        <end position="358"/>
    </location>
</feature>
<dbReference type="InterPro" id="IPR050902">
    <property type="entry name" value="ABC_Transporter_SBP"/>
</dbReference>
<dbReference type="InterPro" id="IPR002491">
    <property type="entry name" value="ABC_transptr_periplasmic_BD"/>
</dbReference>
<evidence type="ECO:0000313" key="3">
    <source>
        <dbReference type="Proteomes" id="UP000248597"/>
    </source>
</evidence>
<organism evidence="2 3">
    <name type="scientific">Sphingopyxis macrogoltabida</name>
    <name type="common">Sphingomonas macrogoltabidus</name>
    <dbReference type="NCBI Taxonomy" id="33050"/>
    <lineage>
        <taxon>Bacteria</taxon>
        <taxon>Pseudomonadati</taxon>
        <taxon>Pseudomonadota</taxon>
        <taxon>Alphaproteobacteria</taxon>
        <taxon>Sphingomonadales</taxon>
        <taxon>Sphingomonadaceae</taxon>
        <taxon>Sphingopyxis</taxon>
    </lineage>
</organism>
<name>A0A2W5KX13_SPHMC</name>
<evidence type="ECO:0000313" key="2">
    <source>
        <dbReference type="EMBL" id="PZQ21562.1"/>
    </source>
</evidence>
<dbReference type="PROSITE" id="PS50983">
    <property type="entry name" value="FE_B12_PBP"/>
    <property type="match status" value="1"/>
</dbReference>
<proteinExistence type="predicted"/>
<reference evidence="2 3" key="1">
    <citation type="submission" date="2017-08" db="EMBL/GenBank/DDBJ databases">
        <title>Infants hospitalized years apart are colonized by the same room-sourced microbial strains.</title>
        <authorList>
            <person name="Brooks B."/>
            <person name="Olm M.R."/>
            <person name="Firek B.A."/>
            <person name="Baker R."/>
            <person name="Thomas B.C."/>
            <person name="Morowitz M.J."/>
            <person name="Banfield J.F."/>
        </authorList>
    </citation>
    <scope>NUCLEOTIDE SEQUENCE [LARGE SCALE GENOMIC DNA]</scope>
    <source>
        <strain evidence="2">S2_005_003_R2_47</strain>
    </source>
</reference>
<gene>
    <name evidence="2" type="ORF">DI569_11595</name>
</gene>
<dbReference type="AlphaFoldDB" id="A0A2W5KX13"/>
<evidence type="ECO:0000259" key="1">
    <source>
        <dbReference type="PROSITE" id="PS50983"/>
    </source>
</evidence>
<dbReference type="Pfam" id="PF01497">
    <property type="entry name" value="Peripla_BP_2"/>
    <property type="match status" value="1"/>
</dbReference>
<protein>
    <submittedName>
        <fullName evidence="2">ABC transporter substrate-binding protein</fullName>
    </submittedName>
</protein>